<reference evidence="5 6" key="1">
    <citation type="submission" date="2021-10" db="EMBL/GenBank/DDBJ databases">
        <title>Draft genome of Aestuariibacter halophilus JC2043.</title>
        <authorList>
            <person name="Emsley S.A."/>
            <person name="Pfannmuller K.M."/>
            <person name="Ushijima B."/>
            <person name="Saw J.H."/>
            <person name="Videau P."/>
        </authorList>
    </citation>
    <scope>NUCLEOTIDE SEQUENCE [LARGE SCALE GENOMIC DNA]</scope>
    <source>
        <strain evidence="5 6">JC2043</strain>
    </source>
</reference>
<dbReference type="Gene3D" id="3.40.50.1820">
    <property type="entry name" value="alpha/beta hydrolase"/>
    <property type="match status" value="1"/>
</dbReference>
<feature type="signal peptide" evidence="3">
    <location>
        <begin position="1"/>
        <end position="19"/>
    </location>
</feature>
<comment type="subcellular location">
    <subcellularLocation>
        <location evidence="2">Cytoplasm</location>
    </subcellularLocation>
</comment>
<dbReference type="PIRSF" id="PIRSF000443">
    <property type="entry name" value="Homoser_Ac_trans"/>
    <property type="match status" value="1"/>
</dbReference>
<evidence type="ECO:0000259" key="4">
    <source>
        <dbReference type="Pfam" id="PF00561"/>
    </source>
</evidence>
<dbReference type="InterPro" id="IPR008220">
    <property type="entry name" value="HAT_MetX-like"/>
</dbReference>
<comment type="similarity">
    <text evidence="2">Belongs to the AB hydrolase superfamily. MetX family.</text>
</comment>
<keyword evidence="2 5" id="KW-0012">Acyltransferase</keyword>
<proteinExistence type="inferred from homology"/>
<keyword evidence="6" id="KW-1185">Reference proteome</keyword>
<dbReference type="PANTHER" id="PTHR32268:SF11">
    <property type="entry name" value="HOMOSERINE O-ACETYLTRANSFERASE"/>
    <property type="match status" value="1"/>
</dbReference>
<dbReference type="GO" id="GO:0004414">
    <property type="term" value="F:homoserine O-acetyltransferase activity"/>
    <property type="evidence" value="ECO:0007669"/>
    <property type="project" value="UniProtKB-EC"/>
</dbReference>
<evidence type="ECO:0000256" key="1">
    <source>
        <dbReference type="ARBA" id="ARBA00022679"/>
    </source>
</evidence>
<evidence type="ECO:0000313" key="5">
    <source>
        <dbReference type="EMBL" id="MCC2618204.1"/>
    </source>
</evidence>
<evidence type="ECO:0000256" key="2">
    <source>
        <dbReference type="HAMAP-Rule" id="MF_00296"/>
    </source>
</evidence>
<dbReference type="EMBL" id="JAJEWP010000008">
    <property type="protein sequence ID" value="MCC2618204.1"/>
    <property type="molecule type" value="Genomic_DNA"/>
</dbReference>
<organism evidence="5 6">
    <name type="scientific">Fluctibacter halophilus</name>
    <dbReference type="NCBI Taxonomy" id="226011"/>
    <lineage>
        <taxon>Bacteria</taxon>
        <taxon>Pseudomonadati</taxon>
        <taxon>Pseudomonadota</taxon>
        <taxon>Gammaproteobacteria</taxon>
        <taxon>Alteromonadales</taxon>
        <taxon>Alteromonadaceae</taxon>
        <taxon>Fluctibacter</taxon>
    </lineage>
</organism>
<keyword evidence="2" id="KW-0028">Amino-acid biosynthesis</keyword>
<keyword evidence="1 2" id="KW-0808">Transferase</keyword>
<dbReference type="Gene3D" id="1.10.1740.110">
    <property type="match status" value="1"/>
</dbReference>
<dbReference type="PANTHER" id="PTHR32268">
    <property type="entry name" value="HOMOSERINE O-ACETYLTRANSFERASE"/>
    <property type="match status" value="1"/>
</dbReference>
<comment type="subunit">
    <text evidence="2">Homodimer.</text>
</comment>
<dbReference type="Pfam" id="PF00561">
    <property type="entry name" value="Abhydrolase_1"/>
    <property type="match status" value="1"/>
</dbReference>
<keyword evidence="3" id="KW-0732">Signal</keyword>
<accession>A0ABS8GEJ3</accession>
<comment type="caution">
    <text evidence="2">Lacks conserved residue(s) required for the propagation of feature annotation.</text>
</comment>
<gene>
    <name evidence="5" type="ORF">LJ739_18250</name>
</gene>
<dbReference type="EC" id="2.3.1.-" evidence="2"/>
<keyword evidence="2" id="KW-0963">Cytoplasm</keyword>
<dbReference type="RefSeq" id="WP_229162895.1">
    <property type="nucleotide sequence ID" value="NZ_JAJEWP010000008.1"/>
</dbReference>
<dbReference type="SUPFAM" id="SSF53474">
    <property type="entry name" value="alpha/beta-Hydrolases"/>
    <property type="match status" value="1"/>
</dbReference>
<feature type="domain" description="AB hydrolase-1" evidence="4">
    <location>
        <begin position="141"/>
        <end position="245"/>
    </location>
</feature>
<protein>
    <recommendedName>
        <fullName evidence="2">Probable acyltransferase</fullName>
        <ecNumber evidence="2">2.3.1.-</ecNumber>
    </recommendedName>
</protein>
<feature type="active site" evidence="2">
    <location>
        <position position="336"/>
    </location>
</feature>
<dbReference type="InterPro" id="IPR029058">
    <property type="entry name" value="AB_hydrolase_fold"/>
</dbReference>
<dbReference type="Proteomes" id="UP001520878">
    <property type="component" value="Unassembled WGS sequence"/>
</dbReference>
<dbReference type="NCBIfam" id="NF005262">
    <property type="entry name" value="PRK06765.1"/>
    <property type="match status" value="1"/>
</dbReference>
<name>A0ABS8GEJ3_9ALTE</name>
<sequence length="391" mass="42895">MKRFAIGLLLSLLTLPVIANELLVSKQSFSIDNFETFNGKRIPKVTVGWESYGQLNDDKSNVILITHYFTGSSHAAGRYTAEDSQPGYWDAIIGPGKAIDTDKYFVISSDTLVNAAVHDPNVITTGPATINPATGKPYGLDFPVVTIRDFVNVQKALLESLGINKLHAVVGPSMGSLQAIDWASAYPDWVERMVSVIGMVQSDAWTTLALEQWSAPIRLDPNWQQGNYYDGTPPTQGLTNALMLITQQALYPDFINQLQRDHAPLEKAPLNDINASHSVVNWLTNAAAQRASVMDANHVLYLVRACQLFMAGHGDSLQQGLSNITAKSLFLPATNDLLLMPYMAKQGHDKLVELGKPSQYDEITGTQGHLDGIYRIQQQADTLRAFLDGPL</sequence>
<evidence type="ECO:0000313" key="6">
    <source>
        <dbReference type="Proteomes" id="UP001520878"/>
    </source>
</evidence>
<evidence type="ECO:0000256" key="3">
    <source>
        <dbReference type="SAM" id="SignalP"/>
    </source>
</evidence>
<dbReference type="HAMAP" id="MF_00296">
    <property type="entry name" value="MetX_acyltransf"/>
    <property type="match status" value="1"/>
</dbReference>
<dbReference type="InterPro" id="IPR000073">
    <property type="entry name" value="AB_hydrolase_1"/>
</dbReference>
<comment type="caution">
    <text evidence="5">The sequence shown here is derived from an EMBL/GenBank/DDBJ whole genome shotgun (WGS) entry which is preliminary data.</text>
</comment>
<feature type="chain" id="PRO_5047292118" description="Probable acyltransferase" evidence="3">
    <location>
        <begin position="20"/>
        <end position="391"/>
    </location>
</feature>